<evidence type="ECO:0000313" key="1">
    <source>
        <dbReference type="EMBL" id="EJX06746.1"/>
    </source>
</evidence>
<accession>J9D2A9</accession>
<proteinExistence type="predicted"/>
<protein>
    <recommendedName>
        <fullName evidence="2">DUF3316 domain-containing protein</fullName>
    </recommendedName>
</protein>
<dbReference type="AlphaFoldDB" id="J9D2A9"/>
<name>J9D2A9_9ZZZZ</name>
<dbReference type="EMBL" id="AMCI01001073">
    <property type="protein sequence ID" value="EJX06746.1"/>
    <property type="molecule type" value="Genomic_DNA"/>
</dbReference>
<gene>
    <name evidence="1" type="ORF">EVA_05150</name>
</gene>
<dbReference type="InterPro" id="IPR016879">
    <property type="entry name" value="UCP028299"/>
</dbReference>
<reference evidence="1" key="1">
    <citation type="journal article" date="2012" name="PLoS ONE">
        <title>Gene sets for utilization of primary and secondary nutrition supplies in the distal gut of endangered iberian lynx.</title>
        <authorList>
            <person name="Alcaide M."/>
            <person name="Messina E."/>
            <person name="Richter M."/>
            <person name="Bargiela R."/>
            <person name="Peplies J."/>
            <person name="Huws S.A."/>
            <person name="Newbold C.J."/>
            <person name="Golyshin P.N."/>
            <person name="Simon M.A."/>
            <person name="Lopez G."/>
            <person name="Yakimov M.M."/>
            <person name="Ferrer M."/>
        </authorList>
    </citation>
    <scope>NUCLEOTIDE SEQUENCE</scope>
</reference>
<evidence type="ECO:0008006" key="2">
    <source>
        <dbReference type="Google" id="ProtNLM"/>
    </source>
</evidence>
<organism evidence="1">
    <name type="scientific">gut metagenome</name>
    <dbReference type="NCBI Taxonomy" id="749906"/>
    <lineage>
        <taxon>unclassified sequences</taxon>
        <taxon>metagenomes</taxon>
        <taxon>organismal metagenomes</taxon>
    </lineage>
</organism>
<sequence length="284" mass="32501">MNKRNLWWLPALFLCLCLRANGQEDSLQANRYVMRSTMYGAGFTNILDTYLSPVEYTGPEIRILRESMRMTRLMNGRVSVQTLFQGHLSLTENRADTGSELAGMVNWNYALHYQFRLSENLKILAGPQLDLNGGFVYNMRNSNNPAQAKLYANLAASGMVIYRFHAGRIPLVARYQANLPVLGVMFSPEYGQSYYEIFSLKNGGHNVLFTSLHNQPSLRQFLTLDFPIRSTTLRVGYMCDIQQAKVNHLKYHQWSHTFLLGFVKNFYVLKGKNKVAMPSNVSPY</sequence>
<dbReference type="Pfam" id="PF11777">
    <property type="entry name" value="DUF3316"/>
    <property type="match status" value="1"/>
</dbReference>
<comment type="caution">
    <text evidence="1">The sequence shown here is derived from an EMBL/GenBank/DDBJ whole genome shotgun (WGS) entry which is preliminary data.</text>
</comment>